<dbReference type="InterPro" id="IPR047047">
    <property type="entry name" value="GST_Omega-like_C"/>
</dbReference>
<proteinExistence type="predicted"/>
<sequence>MTSSFRNIIPSDRFPVERGRYVLYVNYVCPWAHRSIIIHVLKKLQDIVELVEVDARHSVHGWSFSGQTGPSEDPIYGVKTLKEIYQKADPHYDGRVTVPLLWDKQHGTAVNNEITDITRMLIDGFDSLLPPEQREANKGISAFRPSHLVPEIDALNSWIYDTVNNGVYKIGFATSVQSYNEHLRQLFETLDRLEIYLSQPKHHPYLFGQNITESDIYLFTTLIRFDVAYYPYFKCNLRMIRRDYPCLHTWLRRLYWNTGPETCGGVFRSSTNFDMIARGYSSAVGRSADPKVVVPPIMPL</sequence>
<evidence type="ECO:0000256" key="1">
    <source>
        <dbReference type="PIRSR" id="PIRSR015753-1"/>
    </source>
</evidence>
<evidence type="ECO:0000256" key="3">
    <source>
        <dbReference type="PIRSR" id="PIRSR015753-3"/>
    </source>
</evidence>
<evidence type="ECO:0000259" key="4">
    <source>
        <dbReference type="Pfam" id="PF13409"/>
    </source>
</evidence>
<dbReference type="PIRSF" id="PIRSF015753">
    <property type="entry name" value="GST"/>
    <property type="match status" value="1"/>
</dbReference>
<name>M2T4W4_COCH5</name>
<dbReference type="InterPro" id="IPR036249">
    <property type="entry name" value="Thioredoxin-like_sf"/>
</dbReference>
<keyword evidence="6" id="KW-1185">Reference proteome</keyword>
<feature type="domain" description="GST N-terminal" evidence="4">
    <location>
        <begin position="28"/>
        <end position="121"/>
    </location>
</feature>
<dbReference type="STRING" id="701091.M2T4W4"/>
<reference evidence="5 6" key="1">
    <citation type="journal article" date="2012" name="PLoS Pathog.">
        <title>Diverse lifestyles and strategies of plant pathogenesis encoded in the genomes of eighteen Dothideomycetes fungi.</title>
        <authorList>
            <person name="Ohm R.A."/>
            <person name="Feau N."/>
            <person name="Henrissat B."/>
            <person name="Schoch C.L."/>
            <person name="Horwitz B.A."/>
            <person name="Barry K.W."/>
            <person name="Condon B.J."/>
            <person name="Copeland A.C."/>
            <person name="Dhillon B."/>
            <person name="Glaser F."/>
            <person name="Hesse C.N."/>
            <person name="Kosti I."/>
            <person name="LaButti K."/>
            <person name="Lindquist E.A."/>
            <person name="Lucas S."/>
            <person name="Salamov A.A."/>
            <person name="Bradshaw R.E."/>
            <person name="Ciuffetti L."/>
            <person name="Hamelin R.C."/>
            <person name="Kema G.H.J."/>
            <person name="Lawrence C."/>
            <person name="Scott J.A."/>
            <person name="Spatafora J.W."/>
            <person name="Turgeon B.G."/>
            <person name="de Wit P.J.G.M."/>
            <person name="Zhong S."/>
            <person name="Goodwin S.B."/>
            <person name="Grigoriev I.V."/>
        </authorList>
    </citation>
    <scope>NUCLEOTIDE SEQUENCE [LARGE SCALE GENOMIC DNA]</scope>
    <source>
        <strain evidence="6">C5 / ATCC 48332 / race O</strain>
    </source>
</reference>
<dbReference type="SUPFAM" id="SSF47616">
    <property type="entry name" value="GST C-terminal domain-like"/>
    <property type="match status" value="1"/>
</dbReference>
<dbReference type="SUPFAM" id="SSF52833">
    <property type="entry name" value="Thioredoxin-like"/>
    <property type="match status" value="1"/>
</dbReference>
<dbReference type="InterPro" id="IPR004045">
    <property type="entry name" value="Glutathione_S-Trfase_N"/>
</dbReference>
<feature type="active site" description="Nucleophile" evidence="1">
    <location>
        <position position="29"/>
    </location>
</feature>
<dbReference type="OrthoDB" id="2309723at2759"/>
<dbReference type="InterPro" id="IPR040079">
    <property type="entry name" value="Glutathione_S-Trfase"/>
</dbReference>
<dbReference type="SFLD" id="SFLDG01148">
    <property type="entry name" value="Xi_(cytGST)"/>
    <property type="match status" value="1"/>
</dbReference>
<dbReference type="Pfam" id="PF13410">
    <property type="entry name" value="GST_C_2"/>
    <property type="match status" value="1"/>
</dbReference>
<dbReference type="InterPro" id="IPR036282">
    <property type="entry name" value="Glutathione-S-Trfase_C_sf"/>
</dbReference>
<dbReference type="CDD" id="cd03190">
    <property type="entry name" value="GST_C_Omega_like"/>
    <property type="match status" value="1"/>
</dbReference>
<dbReference type="Gene3D" id="3.40.30.10">
    <property type="entry name" value="Glutaredoxin"/>
    <property type="match status" value="1"/>
</dbReference>
<dbReference type="EMBL" id="KB445575">
    <property type="protein sequence ID" value="EMD92615.1"/>
    <property type="molecule type" value="Genomic_DNA"/>
</dbReference>
<feature type="binding site" evidence="2">
    <location>
        <begin position="95"/>
        <end position="98"/>
    </location>
    <ligand>
        <name>glutathione</name>
        <dbReference type="ChEBI" id="CHEBI:57925"/>
    </ligand>
</feature>
<dbReference type="Proteomes" id="UP000016936">
    <property type="component" value="Unassembled WGS sequence"/>
</dbReference>
<dbReference type="AlphaFoldDB" id="M2T4W4"/>
<dbReference type="HOGENOM" id="CLU_037263_0_1_1"/>
<dbReference type="SFLD" id="SFLDG01206">
    <property type="entry name" value="Xi.1"/>
    <property type="match status" value="1"/>
</dbReference>
<dbReference type="PANTHER" id="PTHR32419:SF25">
    <property type="entry name" value="GLUTATHIONE S-TRANSFERASE (EUROFUNG)"/>
    <property type="match status" value="1"/>
</dbReference>
<accession>M2T4W4</accession>
<reference evidence="6" key="2">
    <citation type="journal article" date="2013" name="PLoS Genet.">
        <title>Comparative genome structure, secondary metabolite, and effector coding capacity across Cochliobolus pathogens.</title>
        <authorList>
            <person name="Condon B.J."/>
            <person name="Leng Y."/>
            <person name="Wu D."/>
            <person name="Bushley K.E."/>
            <person name="Ohm R.A."/>
            <person name="Otillar R."/>
            <person name="Martin J."/>
            <person name="Schackwitz W."/>
            <person name="Grimwood J."/>
            <person name="MohdZainudin N."/>
            <person name="Xue C."/>
            <person name="Wang R."/>
            <person name="Manning V.A."/>
            <person name="Dhillon B."/>
            <person name="Tu Z.J."/>
            <person name="Steffenson B.J."/>
            <person name="Salamov A."/>
            <person name="Sun H."/>
            <person name="Lowry S."/>
            <person name="LaButti K."/>
            <person name="Han J."/>
            <person name="Copeland A."/>
            <person name="Lindquist E."/>
            <person name="Barry K."/>
            <person name="Schmutz J."/>
            <person name="Baker S.E."/>
            <person name="Ciuffetti L.M."/>
            <person name="Grigoriev I.V."/>
            <person name="Zhong S."/>
            <person name="Turgeon B.G."/>
        </authorList>
    </citation>
    <scope>NUCLEOTIDE SEQUENCE [LARGE SCALE GENOMIC DNA]</scope>
    <source>
        <strain evidence="6">C5 / ATCC 48332 / race O</strain>
    </source>
</reference>
<organism evidence="5 6">
    <name type="scientific">Cochliobolus heterostrophus (strain C5 / ATCC 48332 / race O)</name>
    <name type="common">Southern corn leaf blight fungus</name>
    <name type="synonym">Bipolaris maydis</name>
    <dbReference type="NCBI Taxonomy" id="701091"/>
    <lineage>
        <taxon>Eukaryota</taxon>
        <taxon>Fungi</taxon>
        <taxon>Dikarya</taxon>
        <taxon>Ascomycota</taxon>
        <taxon>Pezizomycotina</taxon>
        <taxon>Dothideomycetes</taxon>
        <taxon>Pleosporomycetidae</taxon>
        <taxon>Pleosporales</taxon>
        <taxon>Pleosporineae</taxon>
        <taxon>Pleosporaceae</taxon>
        <taxon>Bipolaris</taxon>
    </lineage>
</organism>
<feature type="site" description="Lowers pKa of active site Cys" evidence="3">
    <location>
        <position position="229"/>
    </location>
</feature>
<dbReference type="PANTHER" id="PTHR32419">
    <property type="entry name" value="GLUTATHIONYL-HYDROQUINONE REDUCTASE"/>
    <property type="match status" value="1"/>
</dbReference>
<feature type="site" description="Lowers pKa of active site Cys" evidence="3">
    <location>
        <position position="280"/>
    </location>
</feature>
<dbReference type="GO" id="GO:0004364">
    <property type="term" value="F:glutathione transferase activity"/>
    <property type="evidence" value="ECO:0007669"/>
    <property type="project" value="InterPro"/>
</dbReference>
<evidence type="ECO:0000256" key="2">
    <source>
        <dbReference type="PIRSR" id="PIRSR015753-2"/>
    </source>
</evidence>
<dbReference type="OMA" id="LWDKQHG"/>
<dbReference type="Gene3D" id="1.20.1050.10">
    <property type="match status" value="1"/>
</dbReference>
<feature type="active site" description="Proton donor/acceptor" evidence="1">
    <location>
        <position position="168"/>
    </location>
</feature>
<gene>
    <name evidence="5" type="ORF">COCHEDRAFT_1203530</name>
</gene>
<evidence type="ECO:0000313" key="5">
    <source>
        <dbReference type="EMBL" id="EMD92615.1"/>
    </source>
</evidence>
<evidence type="ECO:0000313" key="6">
    <source>
        <dbReference type="Proteomes" id="UP000016936"/>
    </source>
</evidence>
<dbReference type="Pfam" id="PF13409">
    <property type="entry name" value="GST_N_2"/>
    <property type="match status" value="1"/>
</dbReference>
<protein>
    <recommendedName>
        <fullName evidence="4">GST N-terminal domain-containing protein</fullName>
    </recommendedName>
</protein>
<dbReference type="InterPro" id="IPR016639">
    <property type="entry name" value="GST_Omega/GSH"/>
</dbReference>
<dbReference type="SFLD" id="SFLDS00019">
    <property type="entry name" value="Glutathione_Transferase_(cytos"/>
    <property type="match status" value="1"/>
</dbReference>
<feature type="binding site" evidence="2">
    <location>
        <position position="62"/>
    </location>
    <ligand>
        <name>glutathione</name>
        <dbReference type="ChEBI" id="CHEBI:57925"/>
    </ligand>
</feature>
<dbReference type="eggNOG" id="KOG2903">
    <property type="taxonomic scope" value="Eukaryota"/>
</dbReference>
<dbReference type="GO" id="GO:0005737">
    <property type="term" value="C:cytoplasm"/>
    <property type="evidence" value="ECO:0007669"/>
    <property type="project" value="TreeGrafter"/>
</dbReference>